<dbReference type="InterPro" id="IPR038595">
    <property type="entry name" value="LOR_sf"/>
</dbReference>
<comment type="caution">
    <text evidence="2">The sequence shown here is derived from an EMBL/GenBank/DDBJ whole genome shotgun (WGS) entry which is preliminary data.</text>
</comment>
<accession>A0A835E1J4</accession>
<dbReference type="InterPro" id="IPR025659">
    <property type="entry name" value="Tubby-like_C"/>
</dbReference>
<proteinExistence type="inferred from homology"/>
<sequence>MAPRVHSSPESSSSTATCTAEQRKVFTVWMKSLVLNGHGCTVYDSGGGIVYRVDNYGSRCGGVCLMDLDGTVILDVVKKKLAFGRWKGYRWRGQTQKQEPRPWFTVTRPIRPFQWSHGHPASCELRCNAGGVMTRYTITGGSKQGCRIVDEASGVAVAEVRRKVTSSGVALGDDVLTLVVEPGADLSLVVGLVLVYGLMNRSM</sequence>
<dbReference type="SUPFAM" id="SSF54518">
    <property type="entry name" value="Tubby C-terminal domain-like"/>
    <property type="match status" value="1"/>
</dbReference>
<protein>
    <recommendedName>
        <fullName evidence="4">Protein LURP-one-related 11</fullName>
    </recommendedName>
</protein>
<name>A0A835E1J4_9POAL</name>
<evidence type="ECO:0000313" key="3">
    <source>
        <dbReference type="Proteomes" id="UP000636709"/>
    </source>
</evidence>
<dbReference type="EMBL" id="JACEFO010002545">
    <property type="protein sequence ID" value="KAF8656603.1"/>
    <property type="molecule type" value="Genomic_DNA"/>
</dbReference>
<organism evidence="2 3">
    <name type="scientific">Digitaria exilis</name>
    <dbReference type="NCBI Taxonomy" id="1010633"/>
    <lineage>
        <taxon>Eukaryota</taxon>
        <taxon>Viridiplantae</taxon>
        <taxon>Streptophyta</taxon>
        <taxon>Embryophyta</taxon>
        <taxon>Tracheophyta</taxon>
        <taxon>Spermatophyta</taxon>
        <taxon>Magnoliopsida</taxon>
        <taxon>Liliopsida</taxon>
        <taxon>Poales</taxon>
        <taxon>Poaceae</taxon>
        <taxon>PACMAD clade</taxon>
        <taxon>Panicoideae</taxon>
        <taxon>Panicodae</taxon>
        <taxon>Paniceae</taxon>
        <taxon>Anthephorinae</taxon>
        <taxon>Digitaria</taxon>
    </lineage>
</organism>
<dbReference type="Proteomes" id="UP000636709">
    <property type="component" value="Unassembled WGS sequence"/>
</dbReference>
<dbReference type="OrthoDB" id="652749at2759"/>
<dbReference type="AlphaFoldDB" id="A0A835E1J4"/>
<reference evidence="2" key="1">
    <citation type="submission" date="2020-07" db="EMBL/GenBank/DDBJ databases">
        <title>Genome sequence and genetic diversity analysis of an under-domesticated orphan crop, white fonio (Digitaria exilis).</title>
        <authorList>
            <person name="Bennetzen J.L."/>
            <person name="Chen S."/>
            <person name="Ma X."/>
            <person name="Wang X."/>
            <person name="Yssel A.E.J."/>
            <person name="Chaluvadi S.R."/>
            <person name="Johnson M."/>
            <person name="Gangashetty P."/>
            <person name="Hamidou F."/>
            <person name="Sanogo M.D."/>
            <person name="Zwaenepoel A."/>
            <person name="Wallace J."/>
            <person name="Van De Peer Y."/>
            <person name="Van Deynze A."/>
        </authorList>
    </citation>
    <scope>NUCLEOTIDE SEQUENCE</scope>
    <source>
        <tissue evidence="2">Leaves</tissue>
    </source>
</reference>
<comment type="similarity">
    <text evidence="1">Belongs to the LOR family.</text>
</comment>
<evidence type="ECO:0008006" key="4">
    <source>
        <dbReference type="Google" id="ProtNLM"/>
    </source>
</evidence>
<dbReference type="PANTHER" id="PTHR31087">
    <property type="match status" value="1"/>
</dbReference>
<dbReference type="Pfam" id="PF04525">
    <property type="entry name" value="LOR"/>
    <property type="match status" value="1"/>
</dbReference>
<dbReference type="Gene3D" id="2.40.160.200">
    <property type="entry name" value="LURP1-related"/>
    <property type="match status" value="1"/>
</dbReference>
<gene>
    <name evidence="2" type="ORF">HU200_060668</name>
</gene>
<dbReference type="Gramene" id="Dexi2A01G0036580.1">
    <property type="protein sequence ID" value="Dexi2A01G0036580.1:cds"/>
    <property type="gene ID" value="Dexi2A01G0036580"/>
</dbReference>
<dbReference type="PANTHER" id="PTHR31087:SF142">
    <property type="entry name" value="OS07G0672600 PROTEIN"/>
    <property type="match status" value="1"/>
</dbReference>
<evidence type="ECO:0000256" key="1">
    <source>
        <dbReference type="ARBA" id="ARBA00005437"/>
    </source>
</evidence>
<keyword evidence="3" id="KW-1185">Reference proteome</keyword>
<dbReference type="InterPro" id="IPR007612">
    <property type="entry name" value="LOR"/>
</dbReference>
<evidence type="ECO:0000313" key="2">
    <source>
        <dbReference type="EMBL" id="KAF8656603.1"/>
    </source>
</evidence>